<accession>A0A4W5QB48</accession>
<reference evidence="4" key="1">
    <citation type="submission" date="2018-06" db="EMBL/GenBank/DDBJ databases">
        <title>Genome assembly of Danube salmon.</title>
        <authorList>
            <person name="Macqueen D.J."/>
            <person name="Gundappa M.K."/>
        </authorList>
    </citation>
    <scope>NUCLEOTIDE SEQUENCE [LARGE SCALE GENOMIC DNA]</scope>
</reference>
<feature type="region of interest" description="Disordered" evidence="1">
    <location>
        <begin position="46"/>
        <end position="67"/>
    </location>
</feature>
<dbReference type="Ensembl" id="ENSHHUT00000071978.1">
    <property type="protein sequence ID" value="ENSHHUP00000069654.1"/>
    <property type="gene ID" value="ENSHHUG00000041023.1"/>
</dbReference>
<feature type="region of interest" description="Disordered" evidence="1">
    <location>
        <begin position="727"/>
        <end position="757"/>
    </location>
</feature>
<dbReference type="GO" id="GO:0005929">
    <property type="term" value="C:cilium"/>
    <property type="evidence" value="ECO:0007669"/>
    <property type="project" value="TreeGrafter"/>
</dbReference>
<feature type="compositionally biased region" description="Basic and acidic residues" evidence="1">
    <location>
        <begin position="785"/>
        <end position="800"/>
    </location>
</feature>
<proteinExistence type="predicted"/>
<keyword evidence="4" id="KW-1185">Reference proteome</keyword>
<dbReference type="InterPro" id="IPR040467">
    <property type="entry name" value="CCDC66_dom"/>
</dbReference>
<dbReference type="GO" id="GO:0060271">
    <property type="term" value="P:cilium assembly"/>
    <property type="evidence" value="ECO:0007669"/>
    <property type="project" value="TreeGrafter"/>
</dbReference>
<dbReference type="GeneTree" id="ENSGT00390000012411"/>
<dbReference type="AlphaFoldDB" id="A0A4W5QB48"/>
<evidence type="ECO:0000313" key="3">
    <source>
        <dbReference type="Ensembl" id="ENSHHUP00000069654.1"/>
    </source>
</evidence>
<dbReference type="PANTHER" id="PTHR22736">
    <property type="entry name" value="COILED-COIL DOMAIN-CONTAINING PROTEIN 66"/>
    <property type="match status" value="1"/>
</dbReference>
<feature type="region of interest" description="Disordered" evidence="1">
    <location>
        <begin position="268"/>
        <end position="309"/>
    </location>
</feature>
<dbReference type="GO" id="GO:0005874">
    <property type="term" value="C:microtubule"/>
    <property type="evidence" value="ECO:0007669"/>
    <property type="project" value="TreeGrafter"/>
</dbReference>
<reference evidence="3" key="3">
    <citation type="submission" date="2025-09" db="UniProtKB">
        <authorList>
            <consortium name="Ensembl"/>
        </authorList>
    </citation>
    <scope>IDENTIFICATION</scope>
</reference>
<reference evidence="3" key="2">
    <citation type="submission" date="2025-08" db="UniProtKB">
        <authorList>
            <consortium name="Ensembl"/>
        </authorList>
    </citation>
    <scope>IDENTIFICATION</scope>
</reference>
<dbReference type="Pfam" id="PF15236">
    <property type="entry name" value="CCDC66"/>
    <property type="match status" value="1"/>
</dbReference>
<dbReference type="PANTHER" id="PTHR22736:SF2">
    <property type="entry name" value="COILED-COIL DOMAIN-CONTAINING PROTEIN 66"/>
    <property type="match status" value="1"/>
</dbReference>
<feature type="region of interest" description="Disordered" evidence="1">
    <location>
        <begin position="532"/>
        <end position="553"/>
    </location>
</feature>
<name>A0A4W5QB48_9TELE</name>
<feature type="domain" description="CCDC66" evidence="2">
    <location>
        <begin position="443"/>
        <end position="585"/>
    </location>
</feature>
<feature type="compositionally biased region" description="Basic and acidic residues" evidence="1">
    <location>
        <begin position="541"/>
        <end position="552"/>
    </location>
</feature>
<dbReference type="InterPro" id="IPR039183">
    <property type="entry name" value="CCD66"/>
</dbReference>
<organism evidence="3 4">
    <name type="scientific">Hucho hucho</name>
    <name type="common">huchen</name>
    <dbReference type="NCBI Taxonomy" id="62062"/>
    <lineage>
        <taxon>Eukaryota</taxon>
        <taxon>Metazoa</taxon>
        <taxon>Chordata</taxon>
        <taxon>Craniata</taxon>
        <taxon>Vertebrata</taxon>
        <taxon>Euteleostomi</taxon>
        <taxon>Actinopterygii</taxon>
        <taxon>Neopterygii</taxon>
        <taxon>Teleostei</taxon>
        <taxon>Protacanthopterygii</taxon>
        <taxon>Salmoniformes</taxon>
        <taxon>Salmonidae</taxon>
        <taxon>Salmoninae</taxon>
        <taxon>Hucho</taxon>
    </lineage>
</organism>
<dbReference type="GO" id="GO:0008017">
    <property type="term" value="F:microtubule binding"/>
    <property type="evidence" value="ECO:0007669"/>
    <property type="project" value="TreeGrafter"/>
</dbReference>
<evidence type="ECO:0000313" key="4">
    <source>
        <dbReference type="Proteomes" id="UP000314982"/>
    </source>
</evidence>
<feature type="region of interest" description="Disordered" evidence="1">
    <location>
        <begin position="850"/>
        <end position="878"/>
    </location>
</feature>
<evidence type="ECO:0000256" key="1">
    <source>
        <dbReference type="SAM" id="MobiDB-lite"/>
    </source>
</evidence>
<feature type="region of interest" description="Disordered" evidence="1">
    <location>
        <begin position="576"/>
        <end position="608"/>
    </location>
</feature>
<feature type="region of interest" description="Disordered" evidence="1">
    <location>
        <begin position="80"/>
        <end position="153"/>
    </location>
</feature>
<evidence type="ECO:0000259" key="2">
    <source>
        <dbReference type="Pfam" id="PF15236"/>
    </source>
</evidence>
<feature type="compositionally biased region" description="Polar residues" evidence="1">
    <location>
        <begin position="852"/>
        <end position="866"/>
    </location>
</feature>
<feature type="region of interest" description="Disordered" evidence="1">
    <location>
        <begin position="785"/>
        <end position="814"/>
    </location>
</feature>
<feature type="compositionally biased region" description="Basic and acidic residues" evidence="1">
    <location>
        <begin position="268"/>
        <end position="277"/>
    </location>
</feature>
<feature type="region of interest" description="Disordered" evidence="1">
    <location>
        <begin position="664"/>
        <end position="701"/>
    </location>
</feature>
<protein>
    <submittedName>
        <fullName evidence="3">Coiled-coil domain containing 66</fullName>
    </submittedName>
</protein>
<sequence>MNLGDGLMFELENGKPRLILTNHHGVDMKNPNKILSRTRQQNALNSKKFPEPVSEEPLRVQRKRAERRKAVPITHTVPVKNDTPMVASNHTKPKAKGSTDHNTKALAKGSTDHNTKALAKGSTDHNTKALAKVSSDKGHGQIATDRPPKSTVKDSLVCLTNEQLQQILSTINNSTISSQDQDVHSQPQTGNEGNSKEDCLLNGTGREGSAAHVSGNGNSQGKREDERWVICGQPSGLFSSLGEREMDKEALEAKRTQWRKELDEQMALKKQQKDLSRPDVTADYGPRGRMAITSKPGPGDGHMHSRMLGGPGLEDTDTLCSTQSYSSHRDLPSAIRSAFVVGEATPVEHAFSAQKKEHHRRWLQDLDRQREEDKLRHRQEKEYLSQAEDHEHWAMHFDSPQMRVPLQAPVAAERGGSEPLSHQRTHFGALSVAWDGASTYGGDSLGRASVDITGGFPQKASHLRTMTALLDPAQIEERERKRLKQLEHQCAIEAQVEERRRQREAEEAVRLAVEQEEERRVAQERELLQKQYQLDTQRKRHTEEQHSRKQEELYLSVQRAQEEALKDKHQQRIRELARKGHDVSKLQHSLEGEPGSSRVFNTSSGPYHYQTGREMDTLREETCSTTSLRKDTAVKTEVNPAVRPGCTYTVEALGNRSQAVQTPDIPVEYRPPPPNAKRYRREARQEAQLAQRNPPGPRAGKENVWLNDLGGGVEGAGDLYEAFARTDRGQGQRHRGGGRRPEWNTQRPSKHYVPASERYPAGLQHTRQESRLRRQMELMTMMERNTRTPHPPDPEPDLRPADPSPPHANYPASTAQGRIKNGITGVTHTMAVHTGRVLPRSPPVPAIKHRLQNQSRGSRLPTQAHGSLQDPDSSPPPSEYVPYLRTDEVYHMDPCAPISRPSTHPQTHTDGVQCRPISPPHQKDPLLHPELLRNTERQQAILKSLSKLRQGLLQKQKELETGLNPLMIVTEDHH</sequence>
<feature type="compositionally biased region" description="Basic and acidic residues" evidence="1">
    <location>
        <begin position="576"/>
        <end position="591"/>
    </location>
</feature>
<dbReference type="Proteomes" id="UP000314982">
    <property type="component" value="Unassembled WGS sequence"/>
</dbReference>
<feature type="region of interest" description="Disordered" evidence="1">
    <location>
        <begin position="175"/>
        <end position="226"/>
    </location>
</feature>
<dbReference type="STRING" id="62062.ENSHHUP00000069654"/>
<feature type="compositionally biased region" description="Polar residues" evidence="1">
    <location>
        <begin position="184"/>
        <end position="193"/>
    </location>
</feature>